<dbReference type="EMBL" id="JAAAHS010000159">
    <property type="protein sequence ID" value="NBE53697.1"/>
    <property type="molecule type" value="Genomic_DNA"/>
</dbReference>
<proteinExistence type="predicted"/>
<reference evidence="2" key="1">
    <citation type="submission" date="2020-01" db="EMBL/GenBank/DDBJ databases">
        <title>Whole-genome analyses of novel actinobacteria.</title>
        <authorList>
            <person name="Sahin N."/>
        </authorList>
    </citation>
    <scope>NUCLEOTIDE SEQUENCE</scope>
    <source>
        <strain evidence="2">YC537</strain>
    </source>
</reference>
<dbReference type="OrthoDB" id="4264666at2"/>
<evidence type="ECO:0000313" key="3">
    <source>
        <dbReference type="Proteomes" id="UP000598297"/>
    </source>
</evidence>
<evidence type="ECO:0000256" key="1">
    <source>
        <dbReference type="SAM" id="MobiDB-lite"/>
    </source>
</evidence>
<accession>A0A964US00</accession>
<name>A0A964US00_9ACTN</name>
<sequence>MTGFRADAKVLKDEGFNMFEVGQDWGKAAKALQEGLTALEKGDTPPWGDDDLGEKFGVVYEGLRDGMFESMNSLAERIAGIGVKFTEMGMRHEQGELAQEEKYAQLTSEHDASGGAGARGMQSV</sequence>
<comment type="caution">
    <text evidence="2">The sequence shown here is derived from an EMBL/GenBank/DDBJ whole genome shotgun (WGS) entry which is preliminary data.</text>
</comment>
<feature type="compositionally biased region" description="Basic and acidic residues" evidence="1">
    <location>
        <begin position="94"/>
        <end position="112"/>
    </location>
</feature>
<keyword evidence="3" id="KW-1185">Reference proteome</keyword>
<feature type="region of interest" description="Disordered" evidence="1">
    <location>
        <begin position="94"/>
        <end position="124"/>
    </location>
</feature>
<protein>
    <submittedName>
        <fullName evidence="2">Uncharacterized protein</fullName>
    </submittedName>
</protein>
<dbReference type="Proteomes" id="UP000598297">
    <property type="component" value="Unassembled WGS sequence"/>
</dbReference>
<evidence type="ECO:0000313" key="2">
    <source>
        <dbReference type="EMBL" id="NBE53697.1"/>
    </source>
</evidence>
<organism evidence="2 3">
    <name type="scientific">Streptomyces boluensis</name>
    <dbReference type="NCBI Taxonomy" id="1775135"/>
    <lineage>
        <taxon>Bacteria</taxon>
        <taxon>Bacillati</taxon>
        <taxon>Actinomycetota</taxon>
        <taxon>Actinomycetes</taxon>
        <taxon>Kitasatosporales</taxon>
        <taxon>Streptomycetaceae</taxon>
        <taxon>Streptomyces</taxon>
    </lineage>
</organism>
<gene>
    <name evidence="2" type="ORF">GUY60_20190</name>
</gene>
<dbReference type="AlphaFoldDB" id="A0A964US00"/>
<dbReference type="RefSeq" id="WP_161699832.1">
    <property type="nucleotide sequence ID" value="NZ_JAAAHS010000159.1"/>
</dbReference>